<evidence type="ECO:0000259" key="6">
    <source>
        <dbReference type="Pfam" id="PF00586"/>
    </source>
</evidence>
<dbReference type="EMBL" id="CDMY01000464">
    <property type="protein sequence ID" value="CEM15043.1"/>
    <property type="molecule type" value="Genomic_DNA"/>
</dbReference>
<feature type="domain" description="FAD/NAD(P)-binding" evidence="8">
    <location>
        <begin position="11"/>
        <end position="325"/>
    </location>
</feature>
<dbReference type="InterPro" id="IPR016188">
    <property type="entry name" value="PurM-like_N"/>
</dbReference>
<dbReference type="InterPro" id="IPR036676">
    <property type="entry name" value="PurM-like_C_sf"/>
</dbReference>
<dbReference type="Pfam" id="PF07992">
    <property type="entry name" value="Pyr_redox_2"/>
    <property type="match status" value="1"/>
</dbReference>
<evidence type="ECO:0008006" key="11">
    <source>
        <dbReference type="Google" id="ProtNLM"/>
    </source>
</evidence>
<dbReference type="PANTHER" id="PTHR10256">
    <property type="entry name" value="SELENIDE, WATER DIKINASE"/>
    <property type="match status" value="1"/>
</dbReference>
<dbReference type="OrthoDB" id="409395at2759"/>
<keyword evidence="3" id="KW-0418">Kinase</keyword>
<dbReference type="GO" id="GO:0016491">
    <property type="term" value="F:oxidoreductase activity"/>
    <property type="evidence" value="ECO:0007669"/>
    <property type="project" value="InterPro"/>
</dbReference>
<dbReference type="Pfam" id="PF00586">
    <property type="entry name" value="AIRS"/>
    <property type="match status" value="1"/>
</dbReference>
<evidence type="ECO:0000256" key="4">
    <source>
        <dbReference type="ARBA" id="ARBA00022840"/>
    </source>
</evidence>
<evidence type="ECO:0000256" key="5">
    <source>
        <dbReference type="ARBA" id="ARBA00023266"/>
    </source>
</evidence>
<evidence type="ECO:0000259" key="7">
    <source>
        <dbReference type="Pfam" id="PF02769"/>
    </source>
</evidence>
<protein>
    <recommendedName>
        <fullName evidence="11">Selenide, water dikinase</fullName>
    </recommendedName>
</protein>
<dbReference type="InterPro" id="IPR036921">
    <property type="entry name" value="PurM-like_N_sf"/>
</dbReference>
<evidence type="ECO:0000259" key="8">
    <source>
        <dbReference type="Pfam" id="PF07992"/>
    </source>
</evidence>
<evidence type="ECO:0000256" key="2">
    <source>
        <dbReference type="ARBA" id="ARBA00022741"/>
    </source>
</evidence>
<dbReference type="InterPro" id="IPR036188">
    <property type="entry name" value="FAD/NAD-bd_sf"/>
</dbReference>
<dbReference type="Gene3D" id="3.50.50.100">
    <property type="match status" value="1"/>
</dbReference>
<reference evidence="9 10" key="1">
    <citation type="submission" date="2014-11" db="EMBL/GenBank/DDBJ databases">
        <authorList>
            <person name="Zhu J."/>
            <person name="Qi W."/>
            <person name="Song R."/>
        </authorList>
    </citation>
    <scope>NUCLEOTIDE SEQUENCE [LARGE SCALE GENOMIC DNA]</scope>
</reference>
<dbReference type="GO" id="GO:0005737">
    <property type="term" value="C:cytoplasm"/>
    <property type="evidence" value="ECO:0007669"/>
    <property type="project" value="TreeGrafter"/>
</dbReference>
<dbReference type="InterPro" id="IPR010918">
    <property type="entry name" value="PurM-like_C_dom"/>
</dbReference>
<feature type="domain" description="PurM-like N-terminal" evidence="6">
    <location>
        <begin position="468"/>
        <end position="586"/>
    </location>
</feature>
<keyword evidence="5" id="KW-0711">Selenium</keyword>
<dbReference type="InterPro" id="IPR017584">
    <property type="entry name" value="Pyridine_nucleo_diS_OxRdtase_N"/>
</dbReference>
<dbReference type="Gene3D" id="3.90.650.10">
    <property type="entry name" value="PurM-like C-terminal domain"/>
    <property type="match status" value="1"/>
</dbReference>
<dbReference type="AlphaFoldDB" id="A0A0G4FLY8"/>
<dbReference type="Proteomes" id="UP000041254">
    <property type="component" value="Unassembled WGS sequence"/>
</dbReference>
<dbReference type="GO" id="GO:0016260">
    <property type="term" value="P:selenocysteine biosynthetic process"/>
    <property type="evidence" value="ECO:0007669"/>
    <property type="project" value="TreeGrafter"/>
</dbReference>
<name>A0A0G4FLY8_VITBC</name>
<sequence>MAMKPPDPIVKDLVLVGGGHAHVQVLKSFGMDPIPGVRVTLISRDVDTPYSGMLPGHIAGHYTADECHIDLQRLCRFAKAALIHTEACGLDTANRRVVCKDGRPPVAYDVLSIDIGSTPSLKFPDAPRLAAVKPIDRLSHKWGLIKERIMHHTQDDKAAPLRVLVVGGGAAGVEMALAMQHRLKGMGAGGSERLKFTILTKGPAILQGHAGGVQRAMQRVLRDRHVEVACGCDVVDVKGRDDHKGGTLACADGRTFEYDECIWCTHASAQQWLTAAGLDLDAEGFIRVDATLQSTNTPNVFAAGDIASVVPHPRPKAGVFAVRQGPPLTANLRRALLGQPLVPFTPQKEFLSLISTGDKYAVASRGAFCFEGGYWWTLKDYIDRAFMQKFTDLPSMADDAISPPPSHPKRTFNPHSASVAFALPPHPTMRCAGCGGKIGASILTRVLKRLQGQVPRRDEVVVGMDDPDDAAVLTIPADDPTAKAPSTSIVQTIDFFRAFMDDPYVFGQICATHALSDCYAMGAKPLSALAMVSLPFAADNKLEEQLFQLMSGACKSLSSANCALVGGHTAESDGPSPCLGFTITGTLNTAAEGDGDGEGRLLSKGGMRGGDKVMLTKAIGTGCLFAADMKGKARGRWMRGAVASMLQSNGPAADVLRKYHATACTDITGFGLLGHLSEMVRSSQARDPSCGIRVRLDPSQVPLLDGALECVKDGHLSTLQESNERVSRFIIDAGGAASSTPSCRLLFDPQTSGGLIATVPASAAAACIEDLRASGHGCASVIGDVETTAEAMAEDEPFISLAG</sequence>
<dbReference type="STRING" id="1169540.A0A0G4FLY8"/>
<dbReference type="SUPFAM" id="SSF56042">
    <property type="entry name" value="PurM C-terminal domain-like"/>
    <property type="match status" value="1"/>
</dbReference>
<dbReference type="SUPFAM" id="SSF51905">
    <property type="entry name" value="FAD/NAD(P)-binding domain"/>
    <property type="match status" value="2"/>
</dbReference>
<evidence type="ECO:0000313" key="9">
    <source>
        <dbReference type="EMBL" id="CEM15043.1"/>
    </source>
</evidence>
<dbReference type="PRINTS" id="PR00368">
    <property type="entry name" value="FADPNR"/>
</dbReference>
<dbReference type="NCBIfam" id="TIGR00476">
    <property type="entry name" value="selD"/>
    <property type="match status" value="1"/>
</dbReference>
<keyword evidence="4" id="KW-0067">ATP-binding</keyword>
<dbReference type="Pfam" id="PF02769">
    <property type="entry name" value="AIRS_C"/>
    <property type="match status" value="1"/>
</dbReference>
<dbReference type="GO" id="GO:0004756">
    <property type="term" value="F:selenide, water dikinase activity"/>
    <property type="evidence" value="ECO:0007669"/>
    <property type="project" value="TreeGrafter"/>
</dbReference>
<accession>A0A0G4FLY8</accession>
<evidence type="ECO:0000256" key="3">
    <source>
        <dbReference type="ARBA" id="ARBA00022777"/>
    </source>
</evidence>
<dbReference type="Gene3D" id="3.30.1330.10">
    <property type="entry name" value="PurM-like, N-terminal domain"/>
    <property type="match status" value="1"/>
</dbReference>
<feature type="domain" description="PurM-like C-terminal" evidence="7">
    <location>
        <begin position="610"/>
        <end position="787"/>
    </location>
</feature>
<keyword evidence="1" id="KW-0808">Transferase</keyword>
<keyword evidence="10" id="KW-1185">Reference proteome</keyword>
<dbReference type="InterPro" id="IPR004536">
    <property type="entry name" value="SPS/SelD"/>
</dbReference>
<dbReference type="CDD" id="cd02195">
    <property type="entry name" value="SelD"/>
    <property type="match status" value="1"/>
</dbReference>
<evidence type="ECO:0000313" key="10">
    <source>
        <dbReference type="Proteomes" id="UP000041254"/>
    </source>
</evidence>
<organism evidence="9 10">
    <name type="scientific">Vitrella brassicaformis (strain CCMP3155)</name>
    <dbReference type="NCBI Taxonomy" id="1169540"/>
    <lineage>
        <taxon>Eukaryota</taxon>
        <taxon>Sar</taxon>
        <taxon>Alveolata</taxon>
        <taxon>Colpodellida</taxon>
        <taxon>Vitrellaceae</taxon>
        <taxon>Vitrella</taxon>
    </lineage>
</organism>
<proteinExistence type="predicted"/>
<dbReference type="VEuPathDB" id="CryptoDB:Vbra_9349"/>
<evidence type="ECO:0000256" key="1">
    <source>
        <dbReference type="ARBA" id="ARBA00022679"/>
    </source>
</evidence>
<keyword evidence="2" id="KW-0547">Nucleotide-binding</keyword>
<dbReference type="SUPFAM" id="SSF55326">
    <property type="entry name" value="PurM N-terminal domain-like"/>
    <property type="match status" value="1"/>
</dbReference>
<dbReference type="PANTHER" id="PTHR10256:SF0">
    <property type="entry name" value="INACTIVE SELENIDE, WATER DIKINASE-LIKE PROTEIN-RELATED"/>
    <property type="match status" value="1"/>
</dbReference>
<gene>
    <name evidence="9" type="ORF">Vbra_9349</name>
</gene>
<dbReference type="InterPro" id="IPR023753">
    <property type="entry name" value="FAD/NAD-binding_dom"/>
</dbReference>
<dbReference type="InParanoid" id="A0A0G4FLY8"/>
<dbReference type="GO" id="GO:0005524">
    <property type="term" value="F:ATP binding"/>
    <property type="evidence" value="ECO:0007669"/>
    <property type="project" value="UniProtKB-KW"/>
</dbReference>
<dbReference type="OMA" id="HACSDLW"/>
<dbReference type="NCBIfam" id="TIGR03169">
    <property type="entry name" value="Nterm_to_SelD"/>
    <property type="match status" value="1"/>
</dbReference>